<dbReference type="InterPro" id="IPR039537">
    <property type="entry name" value="Retrotran_Ty1/copia-like"/>
</dbReference>
<proteinExistence type="predicted"/>
<protein>
    <recommendedName>
        <fullName evidence="2">Gag/pol protein</fullName>
    </recommendedName>
</protein>
<organism evidence="1">
    <name type="scientific">Sesamum calycinum</name>
    <dbReference type="NCBI Taxonomy" id="2727403"/>
    <lineage>
        <taxon>Eukaryota</taxon>
        <taxon>Viridiplantae</taxon>
        <taxon>Streptophyta</taxon>
        <taxon>Embryophyta</taxon>
        <taxon>Tracheophyta</taxon>
        <taxon>Spermatophyta</taxon>
        <taxon>Magnoliopsida</taxon>
        <taxon>eudicotyledons</taxon>
        <taxon>Gunneridae</taxon>
        <taxon>Pentapetalae</taxon>
        <taxon>asterids</taxon>
        <taxon>lamiids</taxon>
        <taxon>Lamiales</taxon>
        <taxon>Pedaliaceae</taxon>
        <taxon>Sesamum</taxon>
    </lineage>
</organism>
<reference evidence="1" key="1">
    <citation type="submission" date="2020-06" db="EMBL/GenBank/DDBJ databases">
        <authorList>
            <person name="Li T."/>
            <person name="Hu X."/>
            <person name="Zhang T."/>
            <person name="Song X."/>
            <person name="Zhang H."/>
            <person name="Dai N."/>
            <person name="Sheng W."/>
            <person name="Hou X."/>
            <person name="Wei L."/>
        </authorList>
    </citation>
    <scope>NUCLEOTIDE SEQUENCE</scope>
    <source>
        <strain evidence="1">KEN8</strain>
        <tissue evidence="1">Leaf</tissue>
    </source>
</reference>
<dbReference type="InterPro" id="IPR036397">
    <property type="entry name" value="RNaseH_sf"/>
</dbReference>
<evidence type="ECO:0008006" key="2">
    <source>
        <dbReference type="Google" id="ProtNLM"/>
    </source>
</evidence>
<dbReference type="Gene3D" id="4.10.60.10">
    <property type="entry name" value="Zinc finger, CCHC-type"/>
    <property type="match status" value="1"/>
</dbReference>
<dbReference type="PANTHER" id="PTHR42648">
    <property type="entry name" value="TRANSPOSASE, PUTATIVE-RELATED"/>
    <property type="match status" value="1"/>
</dbReference>
<dbReference type="InterPro" id="IPR036875">
    <property type="entry name" value="Znf_CCHC_sf"/>
</dbReference>
<sequence>MLEGSSPEERVTFEKWLEDNRKVRSIILAFMINKIQKQYDRLDDVPSIMLHMKKSHGVKMLSLVEKLEDLKAGFDNDTYIDVILQSLPPSYDPFIINYNINGLEKSIHELINMLVQYEATTHKSAPAVLVGEVSTFKAKGKRVGRRKRKKGKGKIVMATASAEGAPAAPTGKGKGKGKVGRFQRSKANDVCMHCQEKGHWKREYPQLLSNPGAGKKQKAEIRKLVDSKSLEIDDLDNLQTCESCLKGKITKKPFVGQSAISNSLLDLIHIDVCEPLNNPARGGYSYFITFTDDHSRYGYVYLMRYKSETSRRISLILMGYILEMAVKLLNMAPSKMVPQMLYGVWHDKPASYKYLGVWEALHMSRG</sequence>
<dbReference type="InterPro" id="IPR012337">
    <property type="entry name" value="RNaseH-like_sf"/>
</dbReference>
<dbReference type="EMBL" id="JACGWM010000195">
    <property type="protein sequence ID" value="KAL0310424.1"/>
    <property type="molecule type" value="Genomic_DNA"/>
</dbReference>
<evidence type="ECO:0000313" key="1">
    <source>
        <dbReference type="EMBL" id="KAL0310424.1"/>
    </source>
</evidence>
<dbReference type="AlphaFoldDB" id="A0AAW2KTR3"/>
<dbReference type="GO" id="GO:0008270">
    <property type="term" value="F:zinc ion binding"/>
    <property type="evidence" value="ECO:0007669"/>
    <property type="project" value="InterPro"/>
</dbReference>
<reference evidence="1" key="2">
    <citation type="journal article" date="2024" name="Plant">
        <title>Genomic evolution and insights into agronomic trait innovations of Sesamum species.</title>
        <authorList>
            <person name="Miao H."/>
            <person name="Wang L."/>
            <person name="Qu L."/>
            <person name="Liu H."/>
            <person name="Sun Y."/>
            <person name="Le M."/>
            <person name="Wang Q."/>
            <person name="Wei S."/>
            <person name="Zheng Y."/>
            <person name="Lin W."/>
            <person name="Duan Y."/>
            <person name="Cao H."/>
            <person name="Xiong S."/>
            <person name="Wang X."/>
            <person name="Wei L."/>
            <person name="Li C."/>
            <person name="Ma Q."/>
            <person name="Ju M."/>
            <person name="Zhao R."/>
            <person name="Li G."/>
            <person name="Mu C."/>
            <person name="Tian Q."/>
            <person name="Mei H."/>
            <person name="Zhang T."/>
            <person name="Gao T."/>
            <person name="Zhang H."/>
        </authorList>
    </citation>
    <scope>NUCLEOTIDE SEQUENCE</scope>
    <source>
        <strain evidence="1">KEN8</strain>
    </source>
</reference>
<dbReference type="PANTHER" id="PTHR42648:SF27">
    <property type="entry name" value="RNA-DIRECTED DNA POLYMERASE"/>
    <property type="match status" value="1"/>
</dbReference>
<dbReference type="SUPFAM" id="SSF53098">
    <property type="entry name" value="Ribonuclease H-like"/>
    <property type="match status" value="1"/>
</dbReference>
<dbReference type="GO" id="GO:0003676">
    <property type="term" value="F:nucleic acid binding"/>
    <property type="evidence" value="ECO:0007669"/>
    <property type="project" value="InterPro"/>
</dbReference>
<dbReference type="Gene3D" id="3.30.420.10">
    <property type="entry name" value="Ribonuclease H-like superfamily/Ribonuclease H"/>
    <property type="match status" value="1"/>
</dbReference>
<name>A0AAW2KTR3_9LAMI</name>
<accession>A0AAW2KTR3</accession>
<dbReference type="SUPFAM" id="SSF57756">
    <property type="entry name" value="Retrovirus zinc finger-like domains"/>
    <property type="match status" value="1"/>
</dbReference>
<comment type="caution">
    <text evidence="1">The sequence shown here is derived from an EMBL/GenBank/DDBJ whole genome shotgun (WGS) entry which is preliminary data.</text>
</comment>
<gene>
    <name evidence="1" type="ORF">Scaly_2929500</name>
</gene>